<evidence type="ECO:0000313" key="6">
    <source>
        <dbReference type="Proteomes" id="UP000275408"/>
    </source>
</evidence>
<accession>A0A3M6UVG6</accession>
<reference evidence="5 6" key="1">
    <citation type="journal article" date="2018" name="Sci. Rep.">
        <title>Comparative analysis of the Pocillopora damicornis genome highlights role of immune system in coral evolution.</title>
        <authorList>
            <person name="Cunning R."/>
            <person name="Bay R.A."/>
            <person name="Gillette P."/>
            <person name="Baker A.C."/>
            <person name="Traylor-Knowles N."/>
        </authorList>
    </citation>
    <scope>NUCLEOTIDE SEQUENCE [LARGE SCALE GENOMIC DNA]</scope>
    <source>
        <strain evidence="5">RSMAS</strain>
        <tissue evidence="5">Whole animal</tissue>
    </source>
</reference>
<proteinExistence type="inferred from homology"/>
<evidence type="ECO:0000259" key="4">
    <source>
        <dbReference type="SMART" id="SM00128"/>
    </source>
</evidence>
<dbReference type="GO" id="GO:0004445">
    <property type="term" value="F:inositol-polyphosphate 5-phosphatase activity"/>
    <property type="evidence" value="ECO:0007669"/>
    <property type="project" value="UniProtKB-EC"/>
</dbReference>
<comment type="similarity">
    <text evidence="3">Belongs to the inositol 1,4,5-trisphosphate 5-phosphatase type I family.</text>
</comment>
<dbReference type="SUPFAM" id="SSF56219">
    <property type="entry name" value="DNase I-like"/>
    <property type="match status" value="1"/>
</dbReference>
<dbReference type="AlphaFoldDB" id="A0A3M6UVG6"/>
<comment type="caution">
    <text evidence="5">The sequence shown here is derived from an EMBL/GenBank/DDBJ whole genome shotgun (WGS) entry which is preliminary data.</text>
</comment>
<dbReference type="OrthoDB" id="6019394at2759"/>
<dbReference type="Pfam" id="PF22669">
    <property type="entry name" value="Exo_endo_phos2"/>
    <property type="match status" value="1"/>
</dbReference>
<dbReference type="STRING" id="46731.A0A3M6UVG6"/>
<dbReference type="EC" id="3.1.3.56" evidence="1"/>
<dbReference type="Proteomes" id="UP000275408">
    <property type="component" value="Unassembled WGS sequence"/>
</dbReference>
<dbReference type="EMBL" id="RCHS01000623">
    <property type="protein sequence ID" value="RMX57693.1"/>
    <property type="molecule type" value="Genomic_DNA"/>
</dbReference>
<name>A0A3M6UVG6_POCDA</name>
<evidence type="ECO:0000256" key="1">
    <source>
        <dbReference type="ARBA" id="ARBA00012997"/>
    </source>
</evidence>
<gene>
    <name evidence="5" type="ORF">pdam_00004973</name>
</gene>
<sequence length="411" mass="47958">MSMGEHLVPVLFITANVGSVFENTVTRFKPKLVALHFQESGGKDSGEESLEKVKEFVRIFIDQSLLKEKFDKVRAWFDQDYRTKEQYTALGCIYLVSKSLEDVFLWNFKESTFSKVEGEEIQVGNLTDVPFLEKEKFPLDFFPQFKWSRKGFMRTRWKINKCVFDLLNIHLFHDASNLVSIEVTPSVYSKNRMRALDHVLDRITKSSIPVVPHTVFGDFNFRLDNKRVVEALCAGLPQQHIRKEGESTPSKIIYRDRKKADKVFLTLEPRIFKFHDQSIFRYHNGKKFSKYNREFDVFKDRLFEFDISFYPSYPFSENVKDTTVYSDSRCPSWCDRIFLSHSSRAIINQSKGSSVVYDMMGKQVCMGDHKVQYLFQPELFFLVALAFYQFCGPGLVRNGGPVEIVEYLTSV</sequence>
<evidence type="ECO:0000256" key="3">
    <source>
        <dbReference type="ARBA" id="ARBA00023599"/>
    </source>
</evidence>
<dbReference type="SMART" id="SM00128">
    <property type="entry name" value="IPPc"/>
    <property type="match status" value="1"/>
</dbReference>
<keyword evidence="6" id="KW-1185">Reference proteome</keyword>
<organism evidence="5 6">
    <name type="scientific">Pocillopora damicornis</name>
    <name type="common">Cauliflower coral</name>
    <name type="synonym">Millepora damicornis</name>
    <dbReference type="NCBI Taxonomy" id="46731"/>
    <lineage>
        <taxon>Eukaryota</taxon>
        <taxon>Metazoa</taxon>
        <taxon>Cnidaria</taxon>
        <taxon>Anthozoa</taxon>
        <taxon>Hexacorallia</taxon>
        <taxon>Scleractinia</taxon>
        <taxon>Astrocoeniina</taxon>
        <taxon>Pocilloporidae</taxon>
        <taxon>Pocillopora</taxon>
    </lineage>
</organism>
<feature type="domain" description="Inositol polyphosphate-related phosphatase" evidence="4">
    <location>
        <begin position="6"/>
        <end position="383"/>
    </location>
</feature>
<dbReference type="InterPro" id="IPR036691">
    <property type="entry name" value="Endo/exonu/phosph_ase_sf"/>
</dbReference>
<keyword evidence="2" id="KW-0378">Hydrolase</keyword>
<dbReference type="InterPro" id="IPR039737">
    <property type="entry name" value="INPP5A"/>
</dbReference>
<dbReference type="PANTHER" id="PTHR12997">
    <property type="entry name" value="TYPE I INOSITOL-1,4,5-TRISPHOSPHATE 5-PHOSPHATASE"/>
    <property type="match status" value="1"/>
</dbReference>
<evidence type="ECO:0000313" key="5">
    <source>
        <dbReference type="EMBL" id="RMX57693.1"/>
    </source>
</evidence>
<dbReference type="Gene3D" id="3.60.10.10">
    <property type="entry name" value="Endonuclease/exonuclease/phosphatase"/>
    <property type="match status" value="1"/>
</dbReference>
<dbReference type="GO" id="GO:0046856">
    <property type="term" value="P:phosphatidylinositol dephosphorylation"/>
    <property type="evidence" value="ECO:0007669"/>
    <property type="project" value="InterPro"/>
</dbReference>
<evidence type="ECO:0000256" key="2">
    <source>
        <dbReference type="ARBA" id="ARBA00022801"/>
    </source>
</evidence>
<protein>
    <recommendedName>
        <fullName evidence="1">inositol-polyphosphate 5-phosphatase</fullName>
        <ecNumber evidence="1">3.1.3.56</ecNumber>
    </recommendedName>
</protein>
<dbReference type="PANTHER" id="PTHR12997:SF2">
    <property type="entry name" value="INOSITOL POLYPHOSPHATE-5-PHOSPHATASE A"/>
    <property type="match status" value="1"/>
</dbReference>
<dbReference type="InterPro" id="IPR000300">
    <property type="entry name" value="IPPc"/>
</dbReference>